<dbReference type="RefSeq" id="WP_272095385.1">
    <property type="nucleotide sequence ID" value="NZ_JAQNDK010000001.1"/>
</dbReference>
<name>A0ABT5BWL4_9BACT</name>
<dbReference type="SMART" id="SM00460">
    <property type="entry name" value="TGc"/>
    <property type="match status" value="1"/>
</dbReference>
<dbReference type="Gene3D" id="3.10.620.30">
    <property type="match status" value="1"/>
</dbReference>
<protein>
    <submittedName>
        <fullName evidence="2">Transglutaminase family protein</fullName>
    </submittedName>
</protein>
<dbReference type="Pfam" id="PF08379">
    <property type="entry name" value="Bact_transglu_N"/>
    <property type="match status" value="1"/>
</dbReference>
<evidence type="ECO:0000313" key="2">
    <source>
        <dbReference type="EMBL" id="MDC0678557.1"/>
    </source>
</evidence>
<dbReference type="InterPro" id="IPR002931">
    <property type="entry name" value="Transglutaminase-like"/>
</dbReference>
<accession>A0ABT5BWL4</accession>
<keyword evidence="3" id="KW-1185">Reference proteome</keyword>
<comment type="caution">
    <text evidence="2">The sequence shown here is derived from an EMBL/GenBank/DDBJ whole genome shotgun (WGS) entry which is preliminary data.</text>
</comment>
<proteinExistence type="predicted"/>
<reference evidence="2 3" key="1">
    <citation type="submission" date="2023-01" db="EMBL/GenBank/DDBJ databases">
        <title>Minimal conservation of predation-associated metabolite biosynthetic gene clusters underscores biosynthetic potential of Myxococcota including descriptions for ten novel species: Archangium lansinium sp. nov., Myxococcus landrumus sp. nov., Nannocystis bai.</title>
        <authorList>
            <person name="Ahearne A."/>
            <person name="Stevens C."/>
            <person name="Dowd S."/>
        </authorList>
    </citation>
    <scope>NUCLEOTIDE SEQUENCE [LARGE SCALE GENOMIC DNA]</scope>
    <source>
        <strain evidence="2 3">WIWO2</strain>
    </source>
</reference>
<dbReference type="SUPFAM" id="SSF54001">
    <property type="entry name" value="Cysteine proteinases"/>
    <property type="match status" value="1"/>
</dbReference>
<gene>
    <name evidence="2" type="ORF">POL72_12505</name>
</gene>
<dbReference type="EMBL" id="JAQNDK010000001">
    <property type="protein sequence ID" value="MDC0678557.1"/>
    <property type="molecule type" value="Genomic_DNA"/>
</dbReference>
<evidence type="ECO:0000259" key="1">
    <source>
        <dbReference type="SMART" id="SM00460"/>
    </source>
</evidence>
<dbReference type="PANTHER" id="PTHR33490:SF1">
    <property type="entry name" value="SLL1233 PROTEIN"/>
    <property type="match status" value="1"/>
</dbReference>
<dbReference type="InterPro" id="IPR013589">
    <property type="entry name" value="Bac_transglu_N"/>
</dbReference>
<dbReference type="Pfam" id="PF01841">
    <property type="entry name" value="Transglut_core"/>
    <property type="match status" value="1"/>
</dbReference>
<dbReference type="InterPro" id="IPR038765">
    <property type="entry name" value="Papain-like_cys_pep_sf"/>
</dbReference>
<dbReference type="PANTHER" id="PTHR33490">
    <property type="entry name" value="BLR5614 PROTEIN-RELATED"/>
    <property type="match status" value="1"/>
</dbReference>
<feature type="domain" description="Transglutaminase-like" evidence="1">
    <location>
        <begin position="179"/>
        <end position="247"/>
    </location>
</feature>
<organism evidence="2 3">
    <name type="scientific">Sorangium atrum</name>
    <dbReference type="NCBI Taxonomy" id="2995308"/>
    <lineage>
        <taxon>Bacteria</taxon>
        <taxon>Pseudomonadati</taxon>
        <taxon>Myxococcota</taxon>
        <taxon>Polyangia</taxon>
        <taxon>Polyangiales</taxon>
        <taxon>Polyangiaceae</taxon>
        <taxon>Sorangium</taxon>
    </lineage>
</organism>
<evidence type="ECO:0000313" key="3">
    <source>
        <dbReference type="Proteomes" id="UP001217485"/>
    </source>
</evidence>
<dbReference type="Proteomes" id="UP001217485">
    <property type="component" value="Unassembled WGS sequence"/>
</dbReference>
<sequence length="292" mass="32834">MAPTIRRLRVVHSTRYTYDRPVERSVHKLHLCPVHDRDQRVLSHTLTIDPCVPTVEFEDVFGNRVTRFEITAPYTALTISADSIVELCDADPFAFAKKKIRPAFPLVWMPWEQAIIAPYVRPAELPDTQLQELFDYAMSFVEKNDADLMETLFAINLTLFREYKYVPGSTNLATTPYDAFVNRRGVCQDFANLFICMARLLGIPARYVCGYLYTGNVGTSRAGSDATHAWVQLYIPNIGWEGFDPTNGVLASLNHVRVGYGRNYMDATPTAGTLYTAAAETMSVDVTVAEVD</sequence>